<dbReference type="Proteomes" id="UP000266669">
    <property type="component" value="Unassembled WGS sequence"/>
</dbReference>
<sequence>MQKRESFSVFPFFGNSYTAILSKKNPFFAGTPRFSRENHLSRQTLHAKKALKPKRTFNSDFSSKEFLLFSSRTGSVFD</sequence>
<evidence type="ECO:0000313" key="2">
    <source>
        <dbReference type="Proteomes" id="UP000266669"/>
    </source>
</evidence>
<protein>
    <submittedName>
        <fullName evidence="1">Uncharacterized protein</fullName>
    </submittedName>
</protein>
<evidence type="ECO:0000313" key="1">
    <source>
        <dbReference type="EMBL" id="RHX88589.1"/>
    </source>
</evidence>
<gene>
    <name evidence="1" type="ORF">DLM78_06560</name>
</gene>
<comment type="caution">
    <text evidence="1">The sequence shown here is derived from an EMBL/GenBank/DDBJ whole genome shotgun (WGS) entry which is preliminary data.</text>
</comment>
<dbReference type="EMBL" id="QHCS01000001">
    <property type="protein sequence ID" value="RHX88589.1"/>
    <property type="molecule type" value="Genomic_DNA"/>
</dbReference>
<name>A0A8B3CV85_9LEPT</name>
<accession>A0A8B3CV85</accession>
<organism evidence="1 2">
    <name type="scientific">Leptospira stimsonii</name>
    <dbReference type="NCBI Taxonomy" id="2202203"/>
    <lineage>
        <taxon>Bacteria</taxon>
        <taxon>Pseudomonadati</taxon>
        <taxon>Spirochaetota</taxon>
        <taxon>Spirochaetia</taxon>
        <taxon>Leptospirales</taxon>
        <taxon>Leptospiraceae</taxon>
        <taxon>Leptospira</taxon>
    </lineage>
</organism>
<dbReference type="AlphaFoldDB" id="A0A8B3CV85"/>
<proteinExistence type="predicted"/>
<reference evidence="2" key="1">
    <citation type="submission" date="2018-05" db="EMBL/GenBank/DDBJ databases">
        <title>Leptospira yasudae sp. nov. and Leptospira stimsonii sp. nov., two pathogenic species of the genus Leptospira isolated from environmental sources.</title>
        <authorList>
            <person name="Casanovas-Massana A."/>
            <person name="Hamond C."/>
            <person name="Santos L.A."/>
            <person name="Hacker K.P."/>
            <person name="Balassiano I."/>
            <person name="Medeiros M.A."/>
            <person name="Reis M.G."/>
            <person name="Ko A.I."/>
            <person name="Wunder E.A."/>
        </authorList>
    </citation>
    <scope>NUCLEOTIDE SEQUENCE [LARGE SCALE GENOMIC DNA]</scope>
    <source>
        <strain evidence="2">AMB6-RJ</strain>
    </source>
</reference>